<dbReference type="GO" id="GO:0019432">
    <property type="term" value="P:triglyceride biosynthetic process"/>
    <property type="evidence" value="ECO:0007669"/>
    <property type="project" value="TreeGrafter"/>
</dbReference>
<dbReference type="InterPro" id="IPR045520">
    <property type="entry name" value="GPAT/DHAPAT_C"/>
</dbReference>
<evidence type="ECO:0000313" key="7">
    <source>
        <dbReference type="EMBL" id="KPI86445.1"/>
    </source>
</evidence>
<comment type="subcellular location">
    <subcellularLocation>
        <location evidence="1">Endomembrane system</location>
        <topology evidence="1">Peripheral membrane protein</topology>
    </subcellularLocation>
</comment>
<dbReference type="GO" id="GO:0006072">
    <property type="term" value="P:glycerol-3-phosphate metabolic process"/>
    <property type="evidence" value="ECO:0007669"/>
    <property type="project" value="TreeGrafter"/>
</dbReference>
<keyword evidence="4" id="KW-0472">Membrane</keyword>
<dbReference type="InterPro" id="IPR002123">
    <property type="entry name" value="Plipid/glycerol_acylTrfase"/>
</dbReference>
<dbReference type="SMART" id="SM00563">
    <property type="entry name" value="PlsC"/>
    <property type="match status" value="1"/>
</dbReference>
<dbReference type="EMBL" id="LJSK01000130">
    <property type="protein sequence ID" value="KPI86445.1"/>
    <property type="molecule type" value="Genomic_DNA"/>
</dbReference>
<reference evidence="7 8" key="1">
    <citation type="journal article" date="2015" name="PLoS Pathog.">
        <title>Leptomonas seymouri: Adaptations to the Dixenous Life Cycle Analyzed by Genome Sequencing, Transcriptome Profiling and Co-infection with Leishmania donovani.</title>
        <authorList>
            <person name="Kraeva N."/>
            <person name="Butenko A."/>
            <person name="Hlavacova J."/>
            <person name="Kostygov A."/>
            <person name="Myskova J."/>
            <person name="Grybchuk D."/>
            <person name="Lestinova T."/>
            <person name="Votypka J."/>
            <person name="Volf P."/>
            <person name="Opperdoes F."/>
            <person name="Flegontov P."/>
            <person name="Lukes J."/>
            <person name="Yurchenko V."/>
        </authorList>
    </citation>
    <scope>NUCLEOTIDE SEQUENCE [LARGE SCALE GENOMIC DNA]</scope>
    <source>
        <strain evidence="7 8">ATCC 30220</strain>
    </source>
</reference>
<dbReference type="GO" id="GO:0008654">
    <property type="term" value="P:phospholipid biosynthetic process"/>
    <property type="evidence" value="ECO:0007669"/>
    <property type="project" value="TreeGrafter"/>
</dbReference>
<dbReference type="Pfam" id="PF19277">
    <property type="entry name" value="GPAT_C"/>
    <property type="match status" value="2"/>
</dbReference>
<keyword evidence="5" id="KW-0012">Acyltransferase</keyword>
<evidence type="ECO:0000256" key="5">
    <source>
        <dbReference type="ARBA" id="ARBA00023315"/>
    </source>
</evidence>
<gene>
    <name evidence="7" type="ORF">ABL78_4476</name>
</gene>
<dbReference type="CDD" id="cd07993">
    <property type="entry name" value="LPLAT_DHAPAT-like"/>
    <property type="match status" value="1"/>
</dbReference>
<evidence type="ECO:0000259" key="6">
    <source>
        <dbReference type="SMART" id="SM00563"/>
    </source>
</evidence>
<dbReference type="GO" id="GO:0031966">
    <property type="term" value="C:mitochondrial membrane"/>
    <property type="evidence" value="ECO:0007669"/>
    <property type="project" value="TreeGrafter"/>
</dbReference>
<dbReference type="Proteomes" id="UP000038009">
    <property type="component" value="Unassembled WGS sequence"/>
</dbReference>
<comment type="caution">
    <text evidence="7">The sequence shown here is derived from an EMBL/GenBank/DDBJ whole genome shotgun (WGS) entry which is preliminary data.</text>
</comment>
<dbReference type="InterPro" id="IPR022284">
    <property type="entry name" value="GPAT/DHAPAT"/>
</dbReference>
<keyword evidence="3 7" id="KW-0808">Transferase</keyword>
<dbReference type="InterPro" id="IPR041728">
    <property type="entry name" value="GPAT/DHAPAT_LPLAT"/>
</dbReference>
<comment type="similarity">
    <text evidence="2">Belongs to the GPAT/DAPAT family.</text>
</comment>
<evidence type="ECO:0000256" key="2">
    <source>
        <dbReference type="ARBA" id="ARBA00007937"/>
    </source>
</evidence>
<proteinExistence type="inferred from homology"/>
<dbReference type="VEuPathDB" id="TriTrypDB:Lsey_0130_0060"/>
<dbReference type="GO" id="GO:0004366">
    <property type="term" value="F:glycerol-3-phosphate O-acyltransferase activity"/>
    <property type="evidence" value="ECO:0007669"/>
    <property type="project" value="TreeGrafter"/>
</dbReference>
<protein>
    <submittedName>
        <fullName evidence="7">Dihydroxyacetonephosphate acetyltransferase</fullName>
    </submittedName>
</protein>
<evidence type="ECO:0000256" key="1">
    <source>
        <dbReference type="ARBA" id="ARBA00004184"/>
    </source>
</evidence>
<evidence type="ECO:0000256" key="4">
    <source>
        <dbReference type="ARBA" id="ARBA00023136"/>
    </source>
</evidence>
<evidence type="ECO:0000313" key="8">
    <source>
        <dbReference type="Proteomes" id="UP000038009"/>
    </source>
</evidence>
<dbReference type="PANTHER" id="PTHR12563:SF17">
    <property type="entry name" value="DIHYDROXYACETONE PHOSPHATE ACYLTRANSFERASE"/>
    <property type="match status" value="1"/>
</dbReference>
<dbReference type="GO" id="GO:0006631">
    <property type="term" value="P:fatty acid metabolic process"/>
    <property type="evidence" value="ECO:0007669"/>
    <property type="project" value="TreeGrafter"/>
</dbReference>
<organism evidence="7 8">
    <name type="scientific">Leptomonas seymouri</name>
    <dbReference type="NCBI Taxonomy" id="5684"/>
    <lineage>
        <taxon>Eukaryota</taxon>
        <taxon>Discoba</taxon>
        <taxon>Euglenozoa</taxon>
        <taxon>Kinetoplastea</taxon>
        <taxon>Metakinetoplastina</taxon>
        <taxon>Trypanosomatida</taxon>
        <taxon>Trypanosomatidae</taxon>
        <taxon>Leishmaniinae</taxon>
        <taxon>Leptomonas</taxon>
    </lineage>
</organism>
<dbReference type="OMA" id="NQLIHVC"/>
<accession>A0A0N1HY50</accession>
<sequence>MTLSGTHLKLSEQCRQVVLLTTVDAVSATYACTLATSPFVPQNCRVVVWPVQSSATRETSREAKSDKSVIFENGPTATPTSPVLDNKSAAASFGPTAFSRTMTRIEAAMRERRAPRPTATVTHMTQLFYGDVSPKVEEIRPMLQRVDVYHDPHAYVPTETSSGVLAVESSVFVVVLNAQSLGTDIAAALQPYEKFIREVWGQPPSLSAPTSAVPCTLLPSDSSTQRRRGSLIVLADEVYRAAACAMVKTVAAEVSTTVKWFVQLAYVHALDPPALEFGATEVAVTEGTGFSHGGTLPVLCAANALGVLRHFPVSRGEPVTVTPVDVALNAALLGNILLQRGELPECSDNFADAATGKTRSTGTSLSPARHCMASFAVAEPREPTEVSLVWGMFGEYLMGYYGRFAEHIRAAFPVAGVITSAPILQFPFSVRDVVNFGPEPRCPTYLLEGWRAYQRRLHVTKDFHGAEVTFKMQACVQQLDNTLNSITGAARAAAAQEKEAAAAASYRQSASATSPFALSPYRLDEFNVAAYQSMLRRLTMHYALMPYHQYVALSEVDWEAYISVIAKSVLVHLANCFLHRSPNSSPQAFHLGSASGVDIADIAGVQRAAYVAPSDAAVTVSFGFPEPRRGFTNDIIYHGEDRIPPFPSLTRQHFTCATFLHRAALQSNGCRTDMSPGMTPKALAAILAQPYIQQLMTALAAKDGASKAEVEARAKKILLVVGDTLNHPQCRTMGLMVREVFKRIYHRVDVNHGAFERLHRQLQMPRVAMVYVPLHRSYVDFLVMSFLLAEMQSPLPHIVAGDGFLSLGPIAALMRGSGAFFLRRTFRGDSLYSALFKEYIRQLMLSNRPIEFFIEGTRSRTGKTMTPKMGILKFVCDTFFDPSQRQLDDVLFIPVSLSYDELLEATLYAKELLGVPKPQENLANFFKARSMLTRIHGNVNVHLGEAISLRSLREHPRQCPLPYQPKSELPNVGQVYQLPNGGSLTQTSGPSASKGVNAGAVPLRTLPTLNTTPTIAKPYSPTPPFILSSIAWHLTYRLQRNIVITPASIVAALLECLSPYYVTRTPRGQRKKAVSLASAGATEATSSVPVDAAQPASGPAGVPLSVMKQGVTWLRDVLLERGARLSVEAATWSADRVIKMALGNLHSFAQLTNAMSTVSYQHPDNVVTRLGVNISTNQLIHICIDEALVVVVAQAFGTPITFHRPPTPKSKMVCGTRTVKSDVLANYTQLLQRLLSVEFPNYVASSPVSFSSWLECTVNRLQHNQPPVAPAAPAEQPASASMGGEAVHQSRSPFTSVPVTQYYYFLLQLICPHLEALYVVIIASLALLKAYPGVSLGAADVVNTTQKACRSLYEERQLNYAVTANKETLQHYYESLISLSLLQLERLPPPPPKPAATGAKRKVAPSQGGMAYKVGVLGEEKALERLSVLVSQVQKLLWYPGEEAQWAVDAAVVKERVLKTYTEMTQPSKM</sequence>
<dbReference type="Pfam" id="PF01553">
    <property type="entry name" value="Acyltransferase"/>
    <property type="match status" value="1"/>
</dbReference>
<name>A0A0N1HY50_LEPSE</name>
<dbReference type="GO" id="GO:0012505">
    <property type="term" value="C:endomembrane system"/>
    <property type="evidence" value="ECO:0007669"/>
    <property type="project" value="UniProtKB-SubCell"/>
</dbReference>
<dbReference type="SUPFAM" id="SSF69593">
    <property type="entry name" value="Glycerol-3-phosphate (1)-acyltransferase"/>
    <property type="match status" value="1"/>
</dbReference>
<evidence type="ECO:0000256" key="3">
    <source>
        <dbReference type="ARBA" id="ARBA00022679"/>
    </source>
</evidence>
<dbReference type="PANTHER" id="PTHR12563">
    <property type="entry name" value="GLYCEROL-3-PHOSPHATE ACYLTRANSFERASE"/>
    <property type="match status" value="1"/>
</dbReference>
<dbReference type="OrthoDB" id="10255570at2759"/>
<keyword evidence="8" id="KW-1185">Reference proteome</keyword>
<feature type="domain" description="Phospholipid/glycerol acyltransferase" evidence="6">
    <location>
        <begin position="769"/>
        <end position="900"/>
    </location>
</feature>